<dbReference type="Gene3D" id="1.20.1070.10">
    <property type="entry name" value="Rhodopsin 7-helix transmembrane proteins"/>
    <property type="match status" value="1"/>
</dbReference>
<evidence type="ECO:0000256" key="5">
    <source>
        <dbReference type="ARBA" id="ARBA00023136"/>
    </source>
</evidence>
<dbReference type="Pfam" id="PF00001">
    <property type="entry name" value="7tm_1"/>
    <property type="match status" value="1"/>
</dbReference>
<dbReference type="PANTHER" id="PTHR24240">
    <property type="entry name" value="OPSIN"/>
    <property type="match status" value="1"/>
</dbReference>
<evidence type="ECO:0000256" key="8">
    <source>
        <dbReference type="SAM" id="Phobius"/>
    </source>
</evidence>
<sequence length="488" mass="55988">MNIFVIFALCDRKLRSPATIIMEVLAVADGLTALCTYGLEPYFNLFYKTIDVPGSRDTAVYYSFEQESDLEISILEAKQLVDLKYPLCAVHYFLQLFADNFHVVSILLTASLGMQKLIVIVWPFWSRANLTNRKTAVVCATCFLFSMVMNIPKMFVVSLTSDEDGSCIVSQPQKIIEYYVLTIYPILFAIVLISAVVVMLVSTCFILIILCRRKHIRGHTTLSKYEKKSCLLVVIVMIVFLLSEVPRIYLNTIIFDTYRSDSNQENIASYKVYTEIQNTMTVCFENLENKYVSELNINREMSTCARVSTDPEIQESVLEWVDYFTEDVSVHMSLIKRQLKGKLKSDYIDLIWTLGQTVDSQLDFGFRLQFHNFVSTLYCNNVTEDDVFDTIIDLESIYKNSCDEPIVLAMYNRLTFLILGSTPYSEPMNYILNIIWGHVDISLEDLKLFTEILKISMIVGCGSNFVIYIVMSEKLREAISKKCTCCKQ</sequence>
<proteinExistence type="predicted"/>
<name>A0A8S3UJT3_MYTED</name>
<accession>A0A8S3UJT3</accession>
<comment type="caution">
    <text evidence="10">The sequence shown here is derived from an EMBL/GenBank/DDBJ whole genome shotgun (WGS) entry which is preliminary data.</text>
</comment>
<dbReference type="GO" id="GO:0016020">
    <property type="term" value="C:membrane"/>
    <property type="evidence" value="ECO:0007669"/>
    <property type="project" value="UniProtKB-SubCell"/>
</dbReference>
<evidence type="ECO:0000313" key="10">
    <source>
        <dbReference type="EMBL" id="CAG2242996.1"/>
    </source>
</evidence>
<gene>
    <name evidence="10" type="ORF">MEDL_55130</name>
</gene>
<feature type="domain" description="G-protein coupled receptors family 1 profile" evidence="9">
    <location>
        <begin position="1"/>
        <end position="246"/>
    </location>
</feature>
<organism evidence="10 11">
    <name type="scientific">Mytilus edulis</name>
    <name type="common">Blue mussel</name>
    <dbReference type="NCBI Taxonomy" id="6550"/>
    <lineage>
        <taxon>Eukaryota</taxon>
        <taxon>Metazoa</taxon>
        <taxon>Spiralia</taxon>
        <taxon>Lophotrochozoa</taxon>
        <taxon>Mollusca</taxon>
        <taxon>Bivalvia</taxon>
        <taxon>Autobranchia</taxon>
        <taxon>Pteriomorphia</taxon>
        <taxon>Mytilida</taxon>
        <taxon>Mytiloidea</taxon>
        <taxon>Mytilidae</taxon>
        <taxon>Mytilinae</taxon>
        <taxon>Mytilus</taxon>
    </lineage>
</organism>
<dbReference type="OrthoDB" id="10300600at2759"/>
<keyword evidence="11" id="KW-1185">Reference proteome</keyword>
<comment type="subcellular location">
    <subcellularLocation>
        <location evidence="1">Membrane</location>
        <topology evidence="1">Multi-pass membrane protein</topology>
    </subcellularLocation>
</comment>
<dbReference type="InterPro" id="IPR017452">
    <property type="entry name" value="GPCR_Rhodpsn_7TM"/>
</dbReference>
<dbReference type="SUPFAM" id="SSF81321">
    <property type="entry name" value="Family A G protein-coupled receptor-like"/>
    <property type="match status" value="1"/>
</dbReference>
<keyword evidence="5 8" id="KW-0472">Membrane</keyword>
<evidence type="ECO:0000313" key="11">
    <source>
        <dbReference type="Proteomes" id="UP000683360"/>
    </source>
</evidence>
<evidence type="ECO:0000256" key="3">
    <source>
        <dbReference type="ARBA" id="ARBA00022989"/>
    </source>
</evidence>
<protein>
    <recommendedName>
        <fullName evidence="9">G-protein coupled receptors family 1 profile domain-containing protein</fullName>
    </recommendedName>
</protein>
<dbReference type="InterPro" id="IPR000276">
    <property type="entry name" value="GPCR_Rhodpsn"/>
</dbReference>
<dbReference type="PROSITE" id="PS50262">
    <property type="entry name" value="G_PROTEIN_RECEP_F1_2"/>
    <property type="match status" value="1"/>
</dbReference>
<keyword evidence="3 8" id="KW-1133">Transmembrane helix</keyword>
<evidence type="ECO:0000256" key="7">
    <source>
        <dbReference type="ARBA" id="ARBA00023224"/>
    </source>
</evidence>
<dbReference type="AlphaFoldDB" id="A0A8S3UJT3"/>
<evidence type="ECO:0000256" key="1">
    <source>
        <dbReference type="ARBA" id="ARBA00004141"/>
    </source>
</evidence>
<dbReference type="EMBL" id="CAJPWZ010002689">
    <property type="protein sequence ID" value="CAG2242996.1"/>
    <property type="molecule type" value="Genomic_DNA"/>
</dbReference>
<evidence type="ECO:0000259" key="9">
    <source>
        <dbReference type="PROSITE" id="PS50262"/>
    </source>
</evidence>
<feature type="transmembrane region" description="Helical" evidence="8">
    <location>
        <begin position="101"/>
        <end position="125"/>
    </location>
</feature>
<dbReference type="Proteomes" id="UP000683360">
    <property type="component" value="Unassembled WGS sequence"/>
</dbReference>
<keyword evidence="7" id="KW-0807">Transducer</keyword>
<feature type="transmembrane region" description="Helical" evidence="8">
    <location>
        <begin position="178"/>
        <end position="210"/>
    </location>
</feature>
<feature type="transmembrane region" description="Helical" evidence="8">
    <location>
        <begin position="137"/>
        <end position="158"/>
    </location>
</feature>
<reference evidence="10" key="1">
    <citation type="submission" date="2021-03" db="EMBL/GenBank/DDBJ databases">
        <authorList>
            <person name="Bekaert M."/>
        </authorList>
    </citation>
    <scope>NUCLEOTIDE SEQUENCE</scope>
</reference>
<keyword evidence="2 8" id="KW-0812">Transmembrane</keyword>
<evidence type="ECO:0000256" key="4">
    <source>
        <dbReference type="ARBA" id="ARBA00023040"/>
    </source>
</evidence>
<feature type="transmembrane region" description="Helical" evidence="8">
    <location>
        <begin position="230"/>
        <end position="250"/>
    </location>
</feature>
<keyword evidence="6" id="KW-0675">Receptor</keyword>
<evidence type="ECO:0000256" key="2">
    <source>
        <dbReference type="ARBA" id="ARBA00022692"/>
    </source>
</evidence>
<evidence type="ECO:0000256" key="6">
    <source>
        <dbReference type="ARBA" id="ARBA00023170"/>
    </source>
</evidence>
<dbReference type="InterPro" id="IPR050125">
    <property type="entry name" value="GPCR_opsins"/>
</dbReference>
<keyword evidence="4" id="KW-0297">G-protein coupled receptor</keyword>
<dbReference type="CDD" id="cd00637">
    <property type="entry name" value="7tm_classA_rhodopsin-like"/>
    <property type="match status" value="1"/>
</dbReference>
<dbReference type="GO" id="GO:0004930">
    <property type="term" value="F:G protein-coupled receptor activity"/>
    <property type="evidence" value="ECO:0007669"/>
    <property type="project" value="UniProtKB-KW"/>
</dbReference>